<keyword evidence="9" id="KW-0460">Magnesium</keyword>
<name>A0A542YQV2_9MICO</name>
<feature type="binding site" evidence="9">
    <location>
        <begin position="85"/>
        <end position="88"/>
    </location>
    <ligand>
        <name>substrate</name>
    </ligand>
</feature>
<dbReference type="EC" id="4.1.1.112" evidence="10"/>
<dbReference type="Proteomes" id="UP000319516">
    <property type="component" value="Unassembled WGS sequence"/>
</dbReference>
<dbReference type="InterPro" id="IPR010203">
    <property type="entry name" value="RraA"/>
</dbReference>
<evidence type="ECO:0000256" key="4">
    <source>
        <dbReference type="ARBA" id="ARBA00011233"/>
    </source>
</evidence>
<dbReference type="GO" id="GO:0008948">
    <property type="term" value="F:oxaloacetate decarboxylase activity"/>
    <property type="evidence" value="ECO:0007669"/>
    <property type="project" value="UniProtKB-EC"/>
</dbReference>
<proteinExistence type="inferred from homology"/>
<dbReference type="GO" id="GO:0046872">
    <property type="term" value="F:metal ion binding"/>
    <property type="evidence" value="ECO:0007669"/>
    <property type="project" value="UniProtKB-KW"/>
</dbReference>
<evidence type="ECO:0000256" key="10">
    <source>
        <dbReference type="RuleBase" id="RU004338"/>
    </source>
</evidence>
<feature type="binding site" evidence="9">
    <location>
        <position position="108"/>
    </location>
    <ligand>
        <name>Mg(2+)</name>
        <dbReference type="ChEBI" id="CHEBI:18420"/>
    </ligand>
</feature>
<comment type="cofactor">
    <cofactor evidence="9">
        <name>Mg(2+)</name>
        <dbReference type="ChEBI" id="CHEBI:18420"/>
    </cofactor>
</comment>
<feature type="binding site" evidence="9">
    <location>
        <position position="107"/>
    </location>
    <ligand>
        <name>substrate</name>
    </ligand>
</feature>
<dbReference type="PANTHER" id="PTHR33254:SF4">
    <property type="entry name" value="4-HYDROXY-4-METHYL-2-OXOGLUTARATE ALDOLASE 3-RELATED"/>
    <property type="match status" value="1"/>
</dbReference>
<evidence type="ECO:0000256" key="5">
    <source>
        <dbReference type="ARBA" id="ARBA00022723"/>
    </source>
</evidence>
<dbReference type="NCBIfam" id="NF006875">
    <property type="entry name" value="PRK09372.1"/>
    <property type="match status" value="1"/>
</dbReference>
<comment type="similarity">
    <text evidence="3 10">Belongs to the class II aldolase/RraA-like family.</text>
</comment>
<dbReference type="EMBL" id="VFOP01000001">
    <property type="protein sequence ID" value="TQL50449.1"/>
    <property type="molecule type" value="Genomic_DNA"/>
</dbReference>
<dbReference type="RefSeq" id="WP_228393115.1">
    <property type="nucleotide sequence ID" value="NZ_BAAAIK010000002.1"/>
</dbReference>
<evidence type="ECO:0000256" key="8">
    <source>
        <dbReference type="ARBA" id="ARBA00047973"/>
    </source>
</evidence>
<comment type="catalytic activity">
    <reaction evidence="8 10">
        <text>oxaloacetate + H(+) = pyruvate + CO2</text>
        <dbReference type="Rhea" id="RHEA:15641"/>
        <dbReference type="ChEBI" id="CHEBI:15361"/>
        <dbReference type="ChEBI" id="CHEBI:15378"/>
        <dbReference type="ChEBI" id="CHEBI:16452"/>
        <dbReference type="ChEBI" id="CHEBI:16526"/>
        <dbReference type="EC" id="4.1.1.112"/>
    </reaction>
</comment>
<accession>A0A542YQV2</accession>
<reference evidence="11 12" key="1">
    <citation type="submission" date="2019-06" db="EMBL/GenBank/DDBJ databases">
        <title>Sequencing the genomes of 1000 actinobacteria strains.</title>
        <authorList>
            <person name="Klenk H.-P."/>
        </authorList>
    </citation>
    <scope>NUCLEOTIDE SEQUENCE [LARGE SCALE GENOMIC DNA]</scope>
    <source>
        <strain evidence="11 12">DSM 12335</strain>
    </source>
</reference>
<keyword evidence="12" id="KW-1185">Reference proteome</keyword>
<dbReference type="SUPFAM" id="SSF89562">
    <property type="entry name" value="RraA-like"/>
    <property type="match status" value="1"/>
</dbReference>
<comment type="subunit">
    <text evidence="4 10">Homotrimer.</text>
</comment>
<dbReference type="InterPro" id="IPR036704">
    <property type="entry name" value="RraA/RraA-like_sf"/>
</dbReference>
<organism evidence="11 12">
    <name type="scientific">Ornithinicoccus hortensis</name>
    <dbReference type="NCBI Taxonomy" id="82346"/>
    <lineage>
        <taxon>Bacteria</taxon>
        <taxon>Bacillati</taxon>
        <taxon>Actinomycetota</taxon>
        <taxon>Actinomycetes</taxon>
        <taxon>Micrococcales</taxon>
        <taxon>Intrasporangiaceae</taxon>
        <taxon>Ornithinicoccus</taxon>
    </lineage>
</organism>
<evidence type="ECO:0000256" key="1">
    <source>
        <dbReference type="ARBA" id="ARBA00001342"/>
    </source>
</evidence>
<dbReference type="Pfam" id="PF03737">
    <property type="entry name" value="RraA-like"/>
    <property type="match status" value="1"/>
</dbReference>
<evidence type="ECO:0000256" key="6">
    <source>
        <dbReference type="ARBA" id="ARBA00023239"/>
    </source>
</evidence>
<dbReference type="NCBIfam" id="TIGR01935">
    <property type="entry name" value="NOT-MenG"/>
    <property type="match status" value="1"/>
</dbReference>
<keyword evidence="5 9" id="KW-0479">Metal-binding</keyword>
<dbReference type="GO" id="GO:0047443">
    <property type="term" value="F:4-hydroxy-4-methyl-2-oxoglutarate aldolase activity"/>
    <property type="evidence" value="ECO:0007669"/>
    <property type="project" value="UniProtKB-EC"/>
</dbReference>
<evidence type="ECO:0000256" key="9">
    <source>
        <dbReference type="PIRSR" id="PIRSR605493-1"/>
    </source>
</evidence>
<dbReference type="GO" id="GO:0008428">
    <property type="term" value="F:ribonuclease inhibitor activity"/>
    <property type="evidence" value="ECO:0007669"/>
    <property type="project" value="InterPro"/>
</dbReference>
<evidence type="ECO:0000256" key="2">
    <source>
        <dbReference type="ARBA" id="ARBA00001968"/>
    </source>
</evidence>
<evidence type="ECO:0000313" key="12">
    <source>
        <dbReference type="Proteomes" id="UP000319516"/>
    </source>
</evidence>
<evidence type="ECO:0000256" key="7">
    <source>
        <dbReference type="ARBA" id="ARBA00025046"/>
    </source>
</evidence>
<comment type="cofactor">
    <cofactor evidence="2 10">
        <name>a divalent metal cation</name>
        <dbReference type="ChEBI" id="CHEBI:60240"/>
    </cofactor>
</comment>
<dbReference type="Gene3D" id="3.50.30.40">
    <property type="entry name" value="Ribonuclease E inhibitor RraA/RraA-like"/>
    <property type="match status" value="1"/>
</dbReference>
<sequence length="172" mass="17690">MNEMSTTSADRSPATADLMDVHEAVLDSVDLPIRLYGGRRRFSGSVVTLRAFEDNSGLKRLVAEPGEGRVIVVDGSGSTRVAMLGDMVAATAASNGWAGVVVHGAVRDVDALAQVDLGIAALGSNPRRSKKESEGERDVPVAFGGALFTPGSWVAVDADGIVVSRSGPLAAG</sequence>
<comment type="catalytic activity">
    <reaction evidence="1 10">
        <text>4-hydroxy-4-methyl-2-oxoglutarate = 2 pyruvate</text>
        <dbReference type="Rhea" id="RHEA:22748"/>
        <dbReference type="ChEBI" id="CHEBI:15361"/>
        <dbReference type="ChEBI" id="CHEBI:58276"/>
        <dbReference type="EC" id="4.1.3.17"/>
    </reaction>
</comment>
<dbReference type="InterPro" id="IPR005493">
    <property type="entry name" value="RraA/RraA-like"/>
</dbReference>
<dbReference type="GO" id="GO:0051252">
    <property type="term" value="P:regulation of RNA metabolic process"/>
    <property type="evidence" value="ECO:0007669"/>
    <property type="project" value="InterPro"/>
</dbReference>
<dbReference type="CDD" id="cd16841">
    <property type="entry name" value="RraA_family"/>
    <property type="match status" value="1"/>
</dbReference>
<dbReference type="PANTHER" id="PTHR33254">
    <property type="entry name" value="4-HYDROXY-4-METHYL-2-OXOGLUTARATE ALDOLASE 3-RELATED"/>
    <property type="match status" value="1"/>
</dbReference>
<comment type="function">
    <text evidence="7 10">Catalyzes the aldol cleavage of 4-hydroxy-4-methyl-2-oxoglutarate (HMG) into 2 molecules of pyruvate. Also contains a secondary oxaloacetate (OAA) decarboxylase activity due to the common pyruvate enolate transition state formed following C-C bond cleavage in the retro-aldol and decarboxylation reactions.</text>
</comment>
<dbReference type="EC" id="4.1.3.17" evidence="10"/>
<dbReference type="AlphaFoldDB" id="A0A542YQV2"/>
<protein>
    <recommendedName>
        <fullName evidence="10">4-hydroxy-4-methyl-2-oxoglutarate aldolase</fullName>
        <shortName evidence="10">HMG aldolase</shortName>
        <ecNumber evidence="10">4.1.1.112</ecNumber>
        <ecNumber evidence="10">4.1.3.17</ecNumber>
    </recommendedName>
    <alternativeName>
        <fullName evidence="10">Oxaloacetate decarboxylase</fullName>
    </alternativeName>
</protein>
<evidence type="ECO:0000256" key="3">
    <source>
        <dbReference type="ARBA" id="ARBA00008621"/>
    </source>
</evidence>
<comment type="caution">
    <text evidence="11">The sequence shown here is derived from an EMBL/GenBank/DDBJ whole genome shotgun (WGS) entry which is preliminary data.</text>
</comment>
<gene>
    <name evidence="11" type="ORF">FB467_1558</name>
</gene>
<keyword evidence="6 10" id="KW-0456">Lyase</keyword>
<evidence type="ECO:0000313" key="11">
    <source>
        <dbReference type="EMBL" id="TQL50449.1"/>
    </source>
</evidence>